<sequence length="450" mass="48262">MDSSIKAPIKYSAGVEGDSKVGKAAASVQGSGDSRGSCLKNMRCFIPPDYRHELVQLFKLAGPVIISQLMVFMISFVSTVFCGHLGKTELAAVALSISVVNVTGLSIGAGLSLTCDTLISQTYGSGNLKRVGVILQRGVLILLLACFPCWAILINTEPLLLAVKQSPEVASIAQLYVKIFMPALPAAFMYQLQGRYLQNQGIIWPQVVTGVIANILNAIINYLFLYCLDMGVAGSAAANAISQYLLAVILFAYICCRGLHKATWGGWTLDCLQEWGPFVRLAIPSMLMLCLEWWLFEIGGFLAGVISETELGAHSIAYELMALAYMGVAGGVLRGAGKQLIGALCNLVGYYFIGFPIGVSLMFAANMGIVDSNQNQYQVSATASSGEIAEVDHAYQEAHIADQNKSTTTTVGNVLSITQLVLRRGLILLLMVIILVAGIIADIFLTRLLK</sequence>
<protein>
    <recommendedName>
        <fullName evidence="6">Multidrug and toxin extrusion protein</fullName>
    </recommendedName>
</protein>
<feature type="transmembrane region" description="Helical" evidence="6">
    <location>
        <begin position="92"/>
        <end position="113"/>
    </location>
</feature>
<proteinExistence type="inferred from homology"/>
<keyword evidence="8" id="KW-1185">Reference proteome</keyword>
<dbReference type="EMBL" id="VHII01000001">
    <property type="protein sequence ID" value="KAF1395575.1"/>
    <property type="molecule type" value="Genomic_DNA"/>
</dbReference>
<feature type="transmembrane region" description="Helical" evidence="6">
    <location>
        <begin position="348"/>
        <end position="369"/>
    </location>
</feature>
<comment type="subcellular location">
    <subcellularLocation>
        <location evidence="1">Membrane</location>
        <topology evidence="1">Multi-pass membrane protein</topology>
    </subcellularLocation>
</comment>
<dbReference type="InterPro" id="IPR045069">
    <property type="entry name" value="MATE_euk"/>
</dbReference>
<feature type="transmembrane region" description="Helical" evidence="6">
    <location>
        <begin position="236"/>
        <end position="256"/>
    </location>
</feature>
<evidence type="ECO:0000256" key="6">
    <source>
        <dbReference type="RuleBase" id="RU004914"/>
    </source>
</evidence>
<feature type="transmembrane region" description="Helical" evidence="6">
    <location>
        <begin position="60"/>
        <end position="86"/>
    </location>
</feature>
<accession>A0A6A5FST5</accession>
<dbReference type="CDD" id="cd13132">
    <property type="entry name" value="MATE_eukaryotic"/>
    <property type="match status" value="1"/>
</dbReference>
<dbReference type="InterPro" id="IPR002528">
    <property type="entry name" value="MATE_fam"/>
</dbReference>
<feature type="transmembrane region" description="Helical" evidence="6">
    <location>
        <begin position="277"/>
        <end position="296"/>
    </location>
</feature>
<dbReference type="GO" id="GO:0016020">
    <property type="term" value="C:membrane"/>
    <property type="evidence" value="ECO:0007669"/>
    <property type="project" value="UniProtKB-SubCell"/>
</dbReference>
<dbReference type="PANTHER" id="PTHR11206">
    <property type="entry name" value="MULTIDRUG RESISTANCE PROTEIN"/>
    <property type="match status" value="1"/>
</dbReference>
<feature type="transmembrane region" description="Helical" evidence="6">
    <location>
        <begin position="425"/>
        <end position="445"/>
    </location>
</feature>
<evidence type="ECO:0000313" key="7">
    <source>
        <dbReference type="EMBL" id="KAF1395575.1"/>
    </source>
</evidence>
<feature type="transmembrane region" description="Helical" evidence="6">
    <location>
        <begin position="134"/>
        <end position="153"/>
    </location>
</feature>
<dbReference type="GO" id="GO:0015297">
    <property type="term" value="F:antiporter activity"/>
    <property type="evidence" value="ECO:0007669"/>
    <property type="project" value="InterPro"/>
</dbReference>
<evidence type="ECO:0000256" key="4">
    <source>
        <dbReference type="ARBA" id="ARBA00022989"/>
    </source>
</evidence>
<dbReference type="Pfam" id="PF01554">
    <property type="entry name" value="MatE"/>
    <property type="match status" value="1"/>
</dbReference>
<gene>
    <name evidence="7" type="ORF">PFLUV_G00012960</name>
</gene>
<dbReference type="Proteomes" id="UP000465112">
    <property type="component" value="Chromosome 1"/>
</dbReference>
<evidence type="ECO:0000313" key="8">
    <source>
        <dbReference type="Proteomes" id="UP000465112"/>
    </source>
</evidence>
<evidence type="ECO:0000256" key="3">
    <source>
        <dbReference type="ARBA" id="ARBA00022692"/>
    </source>
</evidence>
<organism evidence="7 8">
    <name type="scientific">Perca fluviatilis</name>
    <name type="common">European perch</name>
    <dbReference type="NCBI Taxonomy" id="8168"/>
    <lineage>
        <taxon>Eukaryota</taxon>
        <taxon>Metazoa</taxon>
        <taxon>Chordata</taxon>
        <taxon>Craniata</taxon>
        <taxon>Vertebrata</taxon>
        <taxon>Euteleostomi</taxon>
        <taxon>Actinopterygii</taxon>
        <taxon>Neopterygii</taxon>
        <taxon>Teleostei</taxon>
        <taxon>Neoteleostei</taxon>
        <taxon>Acanthomorphata</taxon>
        <taxon>Eupercaria</taxon>
        <taxon>Perciformes</taxon>
        <taxon>Percoidei</taxon>
        <taxon>Percidae</taxon>
        <taxon>Percinae</taxon>
        <taxon>Perca</taxon>
    </lineage>
</organism>
<feature type="transmembrane region" description="Helical" evidence="6">
    <location>
        <begin position="202"/>
        <end position="224"/>
    </location>
</feature>
<dbReference type="GO" id="GO:0042910">
    <property type="term" value="F:xenobiotic transmembrane transporter activity"/>
    <property type="evidence" value="ECO:0007669"/>
    <property type="project" value="InterPro"/>
</dbReference>
<evidence type="ECO:0000256" key="5">
    <source>
        <dbReference type="ARBA" id="ARBA00023136"/>
    </source>
</evidence>
<comment type="caution">
    <text evidence="7">The sequence shown here is derived from an EMBL/GenBank/DDBJ whole genome shotgun (WGS) entry which is preliminary data.</text>
</comment>
<comment type="similarity">
    <text evidence="2 6">Belongs to the multi antimicrobial extrusion (MATE) (TC 2.A.66.1) family.</text>
</comment>
<name>A0A6A5FST5_PERFL</name>
<keyword evidence="4 6" id="KW-1133">Transmembrane helix</keyword>
<evidence type="ECO:0000256" key="2">
    <source>
        <dbReference type="ARBA" id="ARBA00010199"/>
    </source>
</evidence>
<dbReference type="NCBIfam" id="TIGR00797">
    <property type="entry name" value="matE"/>
    <property type="match status" value="1"/>
</dbReference>
<keyword evidence="3 6" id="KW-0812">Transmembrane</keyword>
<evidence type="ECO:0000256" key="1">
    <source>
        <dbReference type="ARBA" id="ARBA00004141"/>
    </source>
</evidence>
<feature type="transmembrane region" description="Helical" evidence="6">
    <location>
        <begin position="316"/>
        <end position="336"/>
    </location>
</feature>
<feature type="transmembrane region" description="Helical" evidence="6">
    <location>
        <begin position="173"/>
        <end position="190"/>
    </location>
</feature>
<reference evidence="7 8" key="1">
    <citation type="submission" date="2019-06" db="EMBL/GenBank/DDBJ databases">
        <title>A chromosome-scale genome assembly of the European perch, Perca fluviatilis.</title>
        <authorList>
            <person name="Roques C."/>
            <person name="Zahm M."/>
            <person name="Cabau C."/>
            <person name="Klopp C."/>
            <person name="Bouchez O."/>
            <person name="Donnadieu C."/>
            <person name="Kuhl H."/>
            <person name="Gislard M."/>
            <person name="Guendouz S."/>
            <person name="Journot L."/>
            <person name="Haffray P."/>
            <person name="Bestin A."/>
            <person name="Morvezen R."/>
            <person name="Feron R."/>
            <person name="Wen M."/>
            <person name="Jouanno E."/>
            <person name="Herpin A."/>
            <person name="Schartl M."/>
            <person name="Postlethwait J."/>
            <person name="Schaerlinger B."/>
            <person name="Chardard D."/>
            <person name="Lecocq T."/>
            <person name="Poncet C."/>
            <person name="Jaffrelo L."/>
            <person name="Lampietro C."/>
            <person name="Guiguen Y."/>
        </authorList>
    </citation>
    <scope>NUCLEOTIDE SEQUENCE [LARGE SCALE GENOMIC DNA]</scope>
    <source>
        <tissue evidence="7">Blood</tissue>
    </source>
</reference>
<keyword evidence="5 6" id="KW-0472">Membrane</keyword>
<dbReference type="GO" id="GO:1990961">
    <property type="term" value="P:xenobiotic detoxification by transmembrane export across the plasma membrane"/>
    <property type="evidence" value="ECO:0007669"/>
    <property type="project" value="InterPro"/>
</dbReference>
<dbReference type="AlphaFoldDB" id="A0A6A5FST5"/>